<comment type="caution">
    <text evidence="2">The sequence shown here is derived from an EMBL/GenBank/DDBJ whole genome shotgun (WGS) entry which is preliminary data.</text>
</comment>
<evidence type="ECO:0000256" key="1">
    <source>
        <dbReference type="SAM" id="Phobius"/>
    </source>
</evidence>
<dbReference type="EMBL" id="JBHLTG010000010">
    <property type="protein sequence ID" value="MFC0681969.1"/>
    <property type="molecule type" value="Genomic_DNA"/>
</dbReference>
<dbReference type="PANTHER" id="PTHR35007">
    <property type="entry name" value="INTEGRAL MEMBRANE PROTEIN-RELATED"/>
    <property type="match status" value="1"/>
</dbReference>
<evidence type="ECO:0000313" key="3">
    <source>
        <dbReference type="Proteomes" id="UP001589896"/>
    </source>
</evidence>
<sequence>MNSAEEFDRAAGTVHRLAVLLAAGVPPSSAWGYLDAEPGSPAAAAAEFIAGGVPVAEAVAAAAARAQAKQREAWQCLALAWAIATVSGAPLAPSLQRMASALRDLGQTSREIGVALAGPAATRRLVLWLPALGILFGIGLGFDPLRVLLGTPPGWVCGGAGIGLLLLARGWTARLVAAAQPSGTVPGMDLDLLAIALSGGASIDRACEILREHAGTEAGTTAERVLRLAVRAGVPAADLLRAEADQARREHLAGAQIRVARLGVTLLLPLGICVLPAFLALGVAPLLLSVLTQTMGTF</sequence>
<accession>A0ABV6RZE7</accession>
<keyword evidence="1" id="KW-0472">Membrane</keyword>
<dbReference type="RefSeq" id="WP_386675547.1">
    <property type="nucleotide sequence ID" value="NZ_JBHLTG010000010.1"/>
</dbReference>
<proteinExistence type="predicted"/>
<feature type="transmembrane region" description="Helical" evidence="1">
    <location>
        <begin position="266"/>
        <end position="288"/>
    </location>
</feature>
<keyword evidence="3" id="KW-1185">Reference proteome</keyword>
<evidence type="ECO:0008006" key="4">
    <source>
        <dbReference type="Google" id="ProtNLM"/>
    </source>
</evidence>
<feature type="transmembrane region" description="Helical" evidence="1">
    <location>
        <begin position="148"/>
        <end position="168"/>
    </location>
</feature>
<protein>
    <recommendedName>
        <fullName evidence="4">Type II secretion system protein GspF domain-containing protein</fullName>
    </recommendedName>
</protein>
<keyword evidence="1" id="KW-1133">Transmembrane helix</keyword>
<dbReference type="PANTHER" id="PTHR35007:SF4">
    <property type="entry name" value="CONSERVED TRANSMEMBRANE PROTEIN-RELATED"/>
    <property type="match status" value="1"/>
</dbReference>
<name>A0ABV6RZE7_9GAMM</name>
<feature type="transmembrane region" description="Helical" evidence="1">
    <location>
        <begin position="125"/>
        <end position="142"/>
    </location>
</feature>
<reference evidence="2 3" key="1">
    <citation type="submission" date="2024-09" db="EMBL/GenBank/DDBJ databases">
        <authorList>
            <person name="Sun Q."/>
            <person name="Mori K."/>
        </authorList>
    </citation>
    <scope>NUCLEOTIDE SEQUENCE [LARGE SCALE GENOMIC DNA]</scope>
    <source>
        <strain evidence="2 3">KCTC 23076</strain>
    </source>
</reference>
<gene>
    <name evidence="2" type="ORF">ACFFGH_29405</name>
</gene>
<organism evidence="2 3">
    <name type="scientific">Lysobacter korlensis</name>
    <dbReference type="NCBI Taxonomy" id="553636"/>
    <lineage>
        <taxon>Bacteria</taxon>
        <taxon>Pseudomonadati</taxon>
        <taxon>Pseudomonadota</taxon>
        <taxon>Gammaproteobacteria</taxon>
        <taxon>Lysobacterales</taxon>
        <taxon>Lysobacteraceae</taxon>
        <taxon>Lysobacter</taxon>
    </lineage>
</organism>
<dbReference type="Proteomes" id="UP001589896">
    <property type="component" value="Unassembled WGS sequence"/>
</dbReference>
<evidence type="ECO:0000313" key="2">
    <source>
        <dbReference type="EMBL" id="MFC0681969.1"/>
    </source>
</evidence>
<keyword evidence="1" id="KW-0812">Transmembrane</keyword>